<reference evidence="3 4" key="1">
    <citation type="journal article" date="2016" name="Mol. Biol. Evol.">
        <title>Comparative Genomics of Early-Diverging Mushroom-Forming Fungi Provides Insights into the Origins of Lignocellulose Decay Capabilities.</title>
        <authorList>
            <person name="Nagy L.G."/>
            <person name="Riley R."/>
            <person name="Tritt A."/>
            <person name="Adam C."/>
            <person name="Daum C."/>
            <person name="Floudas D."/>
            <person name="Sun H."/>
            <person name="Yadav J.S."/>
            <person name="Pangilinan J."/>
            <person name="Larsson K.H."/>
            <person name="Matsuura K."/>
            <person name="Barry K."/>
            <person name="Labutti K."/>
            <person name="Kuo R."/>
            <person name="Ohm R.A."/>
            <person name="Bhattacharya S.S."/>
            <person name="Shirouzu T."/>
            <person name="Yoshinaga Y."/>
            <person name="Martin F.M."/>
            <person name="Grigoriev I.V."/>
            <person name="Hibbett D.S."/>
        </authorList>
    </citation>
    <scope>NUCLEOTIDE SEQUENCE [LARGE SCALE GENOMIC DNA]</scope>
    <source>
        <strain evidence="3 4">CBS 109695</strain>
    </source>
</reference>
<evidence type="ECO:0000256" key="2">
    <source>
        <dbReference type="SAM" id="MobiDB-lite"/>
    </source>
</evidence>
<feature type="region of interest" description="Disordered" evidence="2">
    <location>
        <begin position="177"/>
        <end position="207"/>
    </location>
</feature>
<dbReference type="EMBL" id="KV417552">
    <property type="protein sequence ID" value="KZP20834.1"/>
    <property type="molecule type" value="Genomic_DNA"/>
</dbReference>
<dbReference type="Proteomes" id="UP000076532">
    <property type="component" value="Unassembled WGS sequence"/>
</dbReference>
<organism evidence="3 4">
    <name type="scientific">Athelia psychrophila</name>
    <dbReference type="NCBI Taxonomy" id="1759441"/>
    <lineage>
        <taxon>Eukaryota</taxon>
        <taxon>Fungi</taxon>
        <taxon>Dikarya</taxon>
        <taxon>Basidiomycota</taxon>
        <taxon>Agaricomycotina</taxon>
        <taxon>Agaricomycetes</taxon>
        <taxon>Agaricomycetidae</taxon>
        <taxon>Atheliales</taxon>
        <taxon>Atheliaceae</taxon>
        <taxon>Athelia</taxon>
    </lineage>
</organism>
<evidence type="ECO:0000313" key="3">
    <source>
        <dbReference type="EMBL" id="KZP20834.1"/>
    </source>
</evidence>
<dbReference type="OrthoDB" id="3197614at2759"/>
<protein>
    <recommendedName>
        <fullName evidence="5">MIT domain-containing protein</fullName>
    </recommendedName>
</protein>
<dbReference type="STRING" id="436010.A0A166JGG7"/>
<evidence type="ECO:0000313" key="4">
    <source>
        <dbReference type="Proteomes" id="UP000076532"/>
    </source>
</evidence>
<feature type="coiled-coil region" evidence="1">
    <location>
        <begin position="368"/>
        <end position="395"/>
    </location>
</feature>
<dbReference type="PANTHER" id="PTHR40130:SF1">
    <property type="entry name" value="SPINDLE POLE BODY-ASSOCIATED PROTEIN CUT12 DOMAIN-CONTAINING PROTEIN"/>
    <property type="match status" value="1"/>
</dbReference>
<feature type="region of interest" description="Disordered" evidence="2">
    <location>
        <begin position="406"/>
        <end position="446"/>
    </location>
</feature>
<name>A0A166JGG7_9AGAM</name>
<dbReference type="AlphaFoldDB" id="A0A166JGG7"/>
<proteinExistence type="predicted"/>
<dbReference type="PANTHER" id="PTHR40130">
    <property type="entry name" value="EXPRESSED PROTEIN"/>
    <property type="match status" value="1"/>
</dbReference>
<accession>A0A166JGG7</accession>
<feature type="region of interest" description="Disordered" evidence="2">
    <location>
        <begin position="80"/>
        <end position="128"/>
    </location>
</feature>
<evidence type="ECO:0008006" key="5">
    <source>
        <dbReference type="Google" id="ProtNLM"/>
    </source>
</evidence>
<feature type="compositionally biased region" description="Acidic residues" evidence="2">
    <location>
        <begin position="432"/>
        <end position="446"/>
    </location>
</feature>
<gene>
    <name evidence="3" type="ORF">FIBSPDRAFT_861277</name>
</gene>
<keyword evidence="1" id="KW-0175">Coiled coil</keyword>
<evidence type="ECO:0000256" key="1">
    <source>
        <dbReference type="SAM" id="Coils"/>
    </source>
</evidence>
<sequence length="446" mass="49923">MPPAIGSALNTAHQHVQNSEEYEAQGLLIPAADEHRKAAEAFQLCIEQSTDEQHKRTVRMLYNEQIKVGKELQRRIDKLRAENQDPSLPQKPAYAQPRGVPVTSPSFGKGTHSPRAVPSPPPHARGRMMESHTTVDESFMVLGGRSDPGDDFGKFWDRMQAMQDMLEQPLAVAFATAPLAEEEQKRKKGGRRDTSSGSDSTDIEEPMSARFARKIGMTKASKSKILGVDIPGPSKSHQETFDEEFDEDAFADDNDELSESFCLIPGGSETSSPMLKRENAALKEQVEAMQQRLTQAERVLQMRKDQDLQLRDSIVMARQQAQRVMGASMMGQPPRPGQPPLDFSSLNINVPAVPAPIAPLNPVRDREVPQLLRRVRELEEEVRTVKSDNEKQKLMIAKFRERWEKLKESAKRKKDAKAAADSVNSPVRERIDEEPEAEEAETQTTS</sequence>
<feature type="coiled-coil region" evidence="1">
    <location>
        <begin position="272"/>
        <end position="306"/>
    </location>
</feature>
<keyword evidence="4" id="KW-1185">Reference proteome</keyword>
<dbReference type="Gene3D" id="1.20.58.80">
    <property type="entry name" value="Phosphotransferase system, lactose/cellobiose-type IIA subunit"/>
    <property type="match status" value="1"/>
</dbReference>